<proteinExistence type="predicted"/>
<comment type="caution">
    <text evidence="2">The sequence shown here is derived from an EMBL/GenBank/DDBJ whole genome shotgun (WGS) entry which is preliminary data.</text>
</comment>
<keyword evidence="3" id="KW-1185">Reference proteome</keyword>
<accession>A0ABQ7UXH3</accession>
<organism evidence="2 3">
    <name type="scientific">Solanum tuberosum</name>
    <name type="common">Potato</name>
    <dbReference type="NCBI Taxonomy" id="4113"/>
    <lineage>
        <taxon>Eukaryota</taxon>
        <taxon>Viridiplantae</taxon>
        <taxon>Streptophyta</taxon>
        <taxon>Embryophyta</taxon>
        <taxon>Tracheophyta</taxon>
        <taxon>Spermatophyta</taxon>
        <taxon>Magnoliopsida</taxon>
        <taxon>eudicotyledons</taxon>
        <taxon>Gunneridae</taxon>
        <taxon>Pentapetalae</taxon>
        <taxon>asterids</taxon>
        <taxon>lamiids</taxon>
        <taxon>Solanales</taxon>
        <taxon>Solanaceae</taxon>
        <taxon>Solanoideae</taxon>
        <taxon>Solaneae</taxon>
        <taxon>Solanum</taxon>
    </lineage>
</organism>
<protein>
    <submittedName>
        <fullName evidence="2">Uncharacterized protein</fullName>
    </submittedName>
</protein>
<reference evidence="2 3" key="1">
    <citation type="journal article" date="2021" name="bioRxiv">
        <title>Chromosome-scale and haplotype-resolved genome assembly of a tetraploid potato cultivar.</title>
        <authorList>
            <person name="Sun H."/>
            <person name="Jiao W.-B."/>
            <person name="Krause K."/>
            <person name="Campoy J.A."/>
            <person name="Goel M."/>
            <person name="Folz-Donahue K."/>
            <person name="Kukat C."/>
            <person name="Huettel B."/>
            <person name="Schneeberger K."/>
        </authorList>
    </citation>
    <scope>NUCLEOTIDE SEQUENCE [LARGE SCALE GENOMIC DNA]</scope>
    <source>
        <strain evidence="2">SolTubOtavaFocal</strain>
        <tissue evidence="2">Leaves</tissue>
    </source>
</reference>
<feature type="compositionally biased region" description="Basic residues" evidence="1">
    <location>
        <begin position="35"/>
        <end position="51"/>
    </location>
</feature>
<evidence type="ECO:0000313" key="2">
    <source>
        <dbReference type="EMBL" id="KAH0755858.1"/>
    </source>
</evidence>
<name>A0ABQ7UXH3_SOLTU</name>
<feature type="region of interest" description="Disordered" evidence="1">
    <location>
        <begin position="23"/>
        <end position="58"/>
    </location>
</feature>
<gene>
    <name evidence="2" type="ORF">KY290_026128</name>
</gene>
<evidence type="ECO:0000313" key="3">
    <source>
        <dbReference type="Proteomes" id="UP000826656"/>
    </source>
</evidence>
<dbReference type="Proteomes" id="UP000826656">
    <property type="component" value="Unassembled WGS sequence"/>
</dbReference>
<dbReference type="EMBL" id="JAIVGD010000018">
    <property type="protein sequence ID" value="KAH0755858.1"/>
    <property type="molecule type" value="Genomic_DNA"/>
</dbReference>
<evidence type="ECO:0000256" key="1">
    <source>
        <dbReference type="SAM" id="MobiDB-lite"/>
    </source>
</evidence>
<sequence>MFLHPLPVPLKSISSLLTLQKSSPLAESIDPSSSSKKRPSAAKKKDTKKAHPAFPETFSDEDSMRFWGLEHKILFAALSKRPNCARTSDKSGTT</sequence>